<organism evidence="3 4">
    <name type="scientific">Amycolatopsis rubida</name>
    <dbReference type="NCBI Taxonomy" id="112413"/>
    <lineage>
        <taxon>Bacteria</taxon>
        <taxon>Bacillati</taxon>
        <taxon>Actinomycetota</taxon>
        <taxon>Actinomycetes</taxon>
        <taxon>Pseudonocardiales</taxon>
        <taxon>Pseudonocardiaceae</taxon>
        <taxon>Amycolatopsis</taxon>
    </lineage>
</organism>
<feature type="region of interest" description="Disordered" evidence="1">
    <location>
        <begin position="296"/>
        <end position="351"/>
    </location>
</feature>
<protein>
    <submittedName>
        <fullName evidence="3">2-polyprenyl-6-methoxyphenol hydroxylase</fullName>
    </submittedName>
</protein>
<feature type="domain" description="FAD-binding" evidence="2">
    <location>
        <begin position="3"/>
        <end position="297"/>
    </location>
</feature>
<name>A0A1I5HV70_9PSEU</name>
<dbReference type="EMBL" id="FOWC01000002">
    <property type="protein sequence ID" value="SFO52192.1"/>
    <property type="molecule type" value="Genomic_DNA"/>
</dbReference>
<proteinExistence type="predicted"/>
<dbReference type="AlphaFoldDB" id="A0A1I5HV70"/>
<dbReference type="STRING" id="112413.SAMN05421854_10297"/>
<dbReference type="Proteomes" id="UP000199137">
    <property type="component" value="Unassembled WGS sequence"/>
</dbReference>
<dbReference type="Gene3D" id="3.50.50.60">
    <property type="entry name" value="FAD/NAD(P)-binding domain"/>
    <property type="match status" value="1"/>
</dbReference>
<sequence length="367" mass="39218">MRILVCGAAIAGLAAANRLPALGNEVTLVERASGPRPWGCLIDFFGRGYDAAEAMGALPAVKEAAYPISEAILLDAQGKCRSGIHFGQFARIVGGRLPSFLRPDLEQALRASLPTAAELRYDSGIVAVENHGDRVAATLSDGSVLQADLLVGIDGIHATVRRPVFGEESRFPRYLGFHTAAFLFASPEIHAVANGRFCLTDTIGEADGFLRLASRNSRRLRRTSHPRSRSPDAFGSRCRTPTARWAGWCRKRCGAPRSGEIYYDQVALIEMATWSKGRVTLVGDAAYAVSLLAGQGASDRGRGRAGRSTEPRVVDRRRPGGIRAAVASRRGRRTAAGPQRRTVVPPGQRTAALPAAACARTGPVARN</sequence>
<dbReference type="InterPro" id="IPR036188">
    <property type="entry name" value="FAD/NAD-bd_sf"/>
</dbReference>
<gene>
    <name evidence="3" type="ORF">SAMN05421854_10297</name>
</gene>
<dbReference type="PANTHER" id="PTHR46865">
    <property type="entry name" value="OXIDOREDUCTASE-RELATED"/>
    <property type="match status" value="1"/>
</dbReference>
<evidence type="ECO:0000313" key="3">
    <source>
        <dbReference type="EMBL" id="SFO52192.1"/>
    </source>
</evidence>
<reference evidence="3 4" key="1">
    <citation type="submission" date="2016-10" db="EMBL/GenBank/DDBJ databases">
        <authorList>
            <person name="de Groot N.N."/>
        </authorList>
    </citation>
    <scope>NUCLEOTIDE SEQUENCE [LARGE SCALE GENOMIC DNA]</scope>
    <source>
        <strain evidence="3 4">DSM 44637</strain>
    </source>
</reference>
<dbReference type="PRINTS" id="PR00420">
    <property type="entry name" value="RNGMNOXGNASE"/>
</dbReference>
<dbReference type="GO" id="GO:0071949">
    <property type="term" value="F:FAD binding"/>
    <property type="evidence" value="ECO:0007669"/>
    <property type="project" value="InterPro"/>
</dbReference>
<dbReference type="OrthoDB" id="3356051at2"/>
<dbReference type="RefSeq" id="WP_093572850.1">
    <property type="nucleotide sequence ID" value="NZ_FOWC01000002.1"/>
</dbReference>
<dbReference type="InterPro" id="IPR002938">
    <property type="entry name" value="FAD-bd"/>
</dbReference>
<dbReference type="SUPFAM" id="SSF51905">
    <property type="entry name" value="FAD/NAD(P)-binding domain"/>
    <property type="match status" value="1"/>
</dbReference>
<dbReference type="Gene3D" id="3.30.9.10">
    <property type="entry name" value="D-Amino Acid Oxidase, subunit A, domain 2"/>
    <property type="match status" value="1"/>
</dbReference>
<evidence type="ECO:0000313" key="4">
    <source>
        <dbReference type="Proteomes" id="UP000199137"/>
    </source>
</evidence>
<dbReference type="InterPro" id="IPR051704">
    <property type="entry name" value="FAD_aromatic-hydroxylase"/>
</dbReference>
<dbReference type="Pfam" id="PF01494">
    <property type="entry name" value="FAD_binding_3"/>
    <property type="match status" value="1"/>
</dbReference>
<evidence type="ECO:0000259" key="2">
    <source>
        <dbReference type="Pfam" id="PF01494"/>
    </source>
</evidence>
<accession>A0A1I5HV70</accession>
<evidence type="ECO:0000256" key="1">
    <source>
        <dbReference type="SAM" id="MobiDB-lite"/>
    </source>
</evidence>
<feature type="compositionally biased region" description="Basic and acidic residues" evidence="1">
    <location>
        <begin position="299"/>
        <end position="318"/>
    </location>
</feature>